<evidence type="ECO:0000313" key="2">
    <source>
        <dbReference type="Proteomes" id="UP000828941"/>
    </source>
</evidence>
<proteinExistence type="predicted"/>
<dbReference type="Proteomes" id="UP000828941">
    <property type="component" value="Chromosome 6"/>
</dbReference>
<sequence length="113" mass="12231">MKMNGNQLLLHGMEIQMVADQMVKCTENTACSGNPVTVVTTDSGPAGAKSEWYCIGAMAKSDQADNLRNVGRLQVQYTRVACNFDVTIAFKVDVGSTLPISLWQLNMKMGVAT</sequence>
<protein>
    <submittedName>
        <fullName evidence="1">Uncharacterized protein</fullName>
    </submittedName>
</protein>
<comment type="caution">
    <text evidence="1">The sequence shown here is derived from an EMBL/GenBank/DDBJ whole genome shotgun (WGS) entry which is preliminary data.</text>
</comment>
<accession>A0ACB9NJE5</accession>
<keyword evidence="2" id="KW-1185">Reference proteome</keyword>
<organism evidence="1 2">
    <name type="scientific">Bauhinia variegata</name>
    <name type="common">Purple orchid tree</name>
    <name type="synonym">Phanera variegata</name>
    <dbReference type="NCBI Taxonomy" id="167791"/>
    <lineage>
        <taxon>Eukaryota</taxon>
        <taxon>Viridiplantae</taxon>
        <taxon>Streptophyta</taxon>
        <taxon>Embryophyta</taxon>
        <taxon>Tracheophyta</taxon>
        <taxon>Spermatophyta</taxon>
        <taxon>Magnoliopsida</taxon>
        <taxon>eudicotyledons</taxon>
        <taxon>Gunneridae</taxon>
        <taxon>Pentapetalae</taxon>
        <taxon>rosids</taxon>
        <taxon>fabids</taxon>
        <taxon>Fabales</taxon>
        <taxon>Fabaceae</taxon>
        <taxon>Cercidoideae</taxon>
        <taxon>Cercideae</taxon>
        <taxon>Bauhiniinae</taxon>
        <taxon>Bauhinia</taxon>
    </lineage>
</organism>
<gene>
    <name evidence="1" type="ORF">L6164_013544</name>
</gene>
<evidence type="ECO:0000313" key="1">
    <source>
        <dbReference type="EMBL" id="KAI4334835.1"/>
    </source>
</evidence>
<reference evidence="1 2" key="1">
    <citation type="journal article" date="2022" name="DNA Res.">
        <title>Chromosomal-level genome assembly of the orchid tree Bauhinia variegata (Leguminosae; Cercidoideae) supports the allotetraploid origin hypothesis of Bauhinia.</title>
        <authorList>
            <person name="Zhong Y."/>
            <person name="Chen Y."/>
            <person name="Zheng D."/>
            <person name="Pang J."/>
            <person name="Liu Y."/>
            <person name="Luo S."/>
            <person name="Meng S."/>
            <person name="Qian L."/>
            <person name="Wei D."/>
            <person name="Dai S."/>
            <person name="Zhou R."/>
        </authorList>
    </citation>
    <scope>NUCLEOTIDE SEQUENCE [LARGE SCALE GENOMIC DNA]</scope>
    <source>
        <strain evidence="1">BV-YZ2020</strain>
    </source>
</reference>
<name>A0ACB9NJE5_BAUVA</name>
<dbReference type="EMBL" id="CM039431">
    <property type="protein sequence ID" value="KAI4334835.1"/>
    <property type="molecule type" value="Genomic_DNA"/>
</dbReference>